<accession>A0A833X2I8</accession>
<evidence type="ECO:0000313" key="11">
    <source>
        <dbReference type="EMBL" id="KAF4046731.1"/>
    </source>
</evidence>
<evidence type="ECO:0000256" key="7">
    <source>
        <dbReference type="RuleBase" id="RU003345"/>
    </source>
</evidence>
<protein>
    <recommendedName>
        <fullName evidence="4">Aldehyde dehydrogenase</fullName>
    </recommendedName>
</protein>
<dbReference type="InterPro" id="IPR015590">
    <property type="entry name" value="Aldehyde_DH_dom"/>
</dbReference>
<dbReference type="GO" id="GO:0006081">
    <property type="term" value="P:aldehyde metabolic process"/>
    <property type="evidence" value="ECO:0007669"/>
    <property type="project" value="InterPro"/>
</dbReference>
<evidence type="ECO:0000256" key="1">
    <source>
        <dbReference type="ARBA" id="ARBA00009986"/>
    </source>
</evidence>
<evidence type="ECO:0000313" key="12">
    <source>
        <dbReference type="Proteomes" id="UP000602510"/>
    </source>
</evidence>
<feature type="active site" evidence="5 6">
    <location>
        <position position="224"/>
    </location>
</feature>
<dbReference type="CDD" id="cd07087">
    <property type="entry name" value="ALDH_F3-13-14_CALDH-like"/>
    <property type="match status" value="1"/>
</dbReference>
<organism evidence="11 12">
    <name type="scientific">Phytophthora infestans</name>
    <name type="common">Potato late blight agent</name>
    <name type="synonym">Botrytis infestans</name>
    <dbReference type="NCBI Taxonomy" id="4787"/>
    <lineage>
        <taxon>Eukaryota</taxon>
        <taxon>Sar</taxon>
        <taxon>Stramenopiles</taxon>
        <taxon>Oomycota</taxon>
        <taxon>Peronosporomycetes</taxon>
        <taxon>Peronosporales</taxon>
        <taxon>Peronosporaceae</taxon>
        <taxon>Phytophthora</taxon>
    </lineage>
</organism>
<dbReference type="Gene3D" id="3.40.309.10">
    <property type="entry name" value="Aldehyde Dehydrogenase, Chain A, domain 2"/>
    <property type="match status" value="1"/>
</dbReference>
<evidence type="ECO:0000256" key="2">
    <source>
        <dbReference type="ARBA" id="ARBA00023002"/>
    </source>
</evidence>
<dbReference type="PANTHER" id="PTHR43570:SF16">
    <property type="entry name" value="ALDEHYDE DEHYDROGENASE TYPE III, ISOFORM Q"/>
    <property type="match status" value="1"/>
</dbReference>
<dbReference type="EMBL" id="WSZM01000015">
    <property type="protein sequence ID" value="KAF4046731.1"/>
    <property type="molecule type" value="Genomic_DNA"/>
</dbReference>
<feature type="domain" description="Aldehyde dehydrogenase" evidence="10">
    <location>
        <begin position="7"/>
        <end position="449"/>
    </location>
</feature>
<dbReference type="AlphaFoldDB" id="A0A833X2I8"/>
<keyword evidence="3" id="KW-0520">NAD</keyword>
<dbReference type="Gene3D" id="3.40.605.10">
    <property type="entry name" value="Aldehyde Dehydrogenase, Chain A, domain 1"/>
    <property type="match status" value="1"/>
</dbReference>
<dbReference type="GO" id="GO:0005737">
    <property type="term" value="C:cytoplasm"/>
    <property type="evidence" value="ECO:0007669"/>
    <property type="project" value="TreeGrafter"/>
</dbReference>
<keyword evidence="12" id="KW-1185">Reference proteome</keyword>
<feature type="transmembrane region" description="Helical" evidence="9">
    <location>
        <begin position="484"/>
        <end position="504"/>
    </location>
</feature>
<dbReference type="InterPro" id="IPR016162">
    <property type="entry name" value="Ald_DH_N"/>
</dbReference>
<dbReference type="PANTHER" id="PTHR43570">
    <property type="entry name" value="ALDEHYDE DEHYDROGENASE"/>
    <property type="match status" value="1"/>
</dbReference>
<comment type="similarity">
    <text evidence="1 4 7">Belongs to the aldehyde dehydrogenase family.</text>
</comment>
<proteinExistence type="inferred from homology"/>
<sequence length="515" mass="56889">MADSTTRVSPTASDDIVASVGALRASFRSGATRNLKTRLQQLKQLRRMVNENVRELQDALFQDLRKPPAETLISEIAPVRGEISLHEEEMENWAAPERVWTNLANQPGRSYIQREPMGVVCILSTWNYPVMLSLCPLVGAISAGNCVILRLPSDDTCVHTSELLLKLVSTYLDPRFVRVVHGGVSATQTTLQQKFDLIMCTGGSTIGKIVAEAAAKTLTPTILELGGKSPTIVDETCDVAVTARRITWAAFMNAGQTCLRPDYVMVSAKIGDQLVAAIQKEIAAFFGQDPQQSTSYGRLITQKFFDRVVGFLERDAEFIVFGGEKDREDQFVAPTLLNFKKDMDAFTRSAVMQEEVFSPLLPVVYYDSLDEVIDFVHDREKPLALYVYTSNYKVRTRVLDETSSGSACVNDSIVQSVNLNLPFGGVGASGMGSYHGKYSFDAFSHQKSVLVRYAMLDAPQRYMPYTNSALNTVMLLMKPLPNSLIGVAAYALISFCIAIVGLILQMYRHGAEIEE</sequence>
<dbReference type="GO" id="GO:0004029">
    <property type="term" value="F:aldehyde dehydrogenase (NAD+) activity"/>
    <property type="evidence" value="ECO:0007669"/>
    <property type="project" value="TreeGrafter"/>
</dbReference>
<comment type="caution">
    <text evidence="11">The sequence shown here is derived from an EMBL/GenBank/DDBJ whole genome shotgun (WGS) entry which is preliminary data.</text>
</comment>
<reference evidence="11" key="1">
    <citation type="submission" date="2020-04" db="EMBL/GenBank/DDBJ databases">
        <title>Hybrid Assembly of Korean Phytophthora infestans isolates.</title>
        <authorList>
            <person name="Prokchorchik M."/>
            <person name="Lee Y."/>
            <person name="Seo J."/>
            <person name="Cho J.-H."/>
            <person name="Park Y.-E."/>
            <person name="Jang D.-C."/>
            <person name="Im J.-S."/>
            <person name="Choi J.-G."/>
            <person name="Park H.-J."/>
            <person name="Lee G.-B."/>
            <person name="Lee Y.-G."/>
            <person name="Hong S.-Y."/>
            <person name="Cho K."/>
            <person name="Sohn K.H."/>
        </authorList>
    </citation>
    <scope>NUCLEOTIDE SEQUENCE</scope>
    <source>
        <strain evidence="11">KR_1_A1</strain>
    </source>
</reference>
<gene>
    <name evidence="11" type="ORF">GN244_ATG01122</name>
</gene>
<evidence type="ECO:0000256" key="9">
    <source>
        <dbReference type="SAM" id="Phobius"/>
    </source>
</evidence>
<evidence type="ECO:0000256" key="8">
    <source>
        <dbReference type="SAM" id="Coils"/>
    </source>
</evidence>
<dbReference type="FunFam" id="3.40.605.10:FF:000004">
    <property type="entry name" value="Aldehyde dehydrogenase"/>
    <property type="match status" value="1"/>
</dbReference>
<evidence type="ECO:0000256" key="3">
    <source>
        <dbReference type="ARBA" id="ARBA00023027"/>
    </source>
</evidence>
<name>A0A833X2I8_PHYIN</name>
<dbReference type="InterPro" id="IPR016161">
    <property type="entry name" value="Ald_DH/histidinol_DH"/>
</dbReference>
<keyword evidence="8" id="KW-0175">Coiled coil</keyword>
<feature type="coiled-coil region" evidence="8">
    <location>
        <begin position="32"/>
        <end position="59"/>
    </location>
</feature>
<evidence type="ECO:0000256" key="4">
    <source>
        <dbReference type="PIRNR" id="PIRNR036492"/>
    </source>
</evidence>
<evidence type="ECO:0000256" key="5">
    <source>
        <dbReference type="PIRSR" id="PIRSR036492-1"/>
    </source>
</evidence>
<dbReference type="PROSITE" id="PS00687">
    <property type="entry name" value="ALDEHYDE_DEHYDR_GLU"/>
    <property type="match status" value="1"/>
</dbReference>
<keyword evidence="9" id="KW-0812">Transmembrane</keyword>
<evidence type="ECO:0000259" key="10">
    <source>
        <dbReference type="Pfam" id="PF00171"/>
    </source>
</evidence>
<dbReference type="InterPro" id="IPR029510">
    <property type="entry name" value="Ald_DH_CS_GLU"/>
</dbReference>
<evidence type="ECO:0000256" key="6">
    <source>
        <dbReference type="PROSITE-ProRule" id="PRU10007"/>
    </source>
</evidence>
<dbReference type="InterPro" id="IPR012394">
    <property type="entry name" value="Aldehyde_DH_NAD(P)"/>
</dbReference>
<keyword evidence="2 4" id="KW-0560">Oxidoreductase</keyword>
<dbReference type="SUPFAM" id="SSF53720">
    <property type="entry name" value="ALDH-like"/>
    <property type="match status" value="1"/>
</dbReference>
<dbReference type="Pfam" id="PF00171">
    <property type="entry name" value="Aldedh"/>
    <property type="match status" value="1"/>
</dbReference>
<dbReference type="InterPro" id="IPR016163">
    <property type="entry name" value="Ald_DH_C"/>
</dbReference>
<feature type="active site" evidence="5">
    <location>
        <position position="258"/>
    </location>
</feature>
<dbReference type="Proteomes" id="UP000602510">
    <property type="component" value="Unassembled WGS sequence"/>
</dbReference>
<dbReference type="PIRSF" id="PIRSF036492">
    <property type="entry name" value="ALDH"/>
    <property type="match status" value="1"/>
</dbReference>
<keyword evidence="9" id="KW-1133">Transmembrane helix</keyword>
<keyword evidence="9" id="KW-0472">Membrane</keyword>
<dbReference type="FunFam" id="3.40.309.10:FF:000003">
    <property type="entry name" value="Aldehyde dehydrogenase"/>
    <property type="match status" value="1"/>
</dbReference>